<keyword evidence="2" id="KW-0560">Oxidoreductase</keyword>
<dbReference type="RefSeq" id="WP_112768735.1">
    <property type="nucleotide sequence ID" value="NZ_PHQP01000005.1"/>
</dbReference>
<dbReference type="InterPro" id="IPR029903">
    <property type="entry name" value="RmlD-like-bd"/>
</dbReference>
<comment type="similarity">
    <text evidence="1 2">Belongs to the dTDP-4-dehydrorhamnose reductase family.</text>
</comment>
<evidence type="ECO:0000313" key="5">
    <source>
        <dbReference type="Proteomes" id="UP000251047"/>
    </source>
</evidence>
<gene>
    <name evidence="4" type="ORF">CWC39_01435</name>
</gene>
<dbReference type="PANTHER" id="PTHR10491:SF4">
    <property type="entry name" value="METHIONINE ADENOSYLTRANSFERASE 2 SUBUNIT BETA"/>
    <property type="match status" value="1"/>
</dbReference>
<proteinExistence type="inferred from homology"/>
<dbReference type="Pfam" id="PF04321">
    <property type="entry name" value="RmlD_sub_bind"/>
    <property type="match status" value="1"/>
</dbReference>
<dbReference type="AlphaFoldDB" id="A0A364VDX5"/>
<dbReference type="Proteomes" id="UP000251047">
    <property type="component" value="Unassembled WGS sequence"/>
</dbReference>
<dbReference type="PANTHER" id="PTHR10491">
    <property type="entry name" value="DTDP-4-DEHYDRORHAMNOSE REDUCTASE"/>
    <property type="match status" value="1"/>
</dbReference>
<dbReference type="OrthoDB" id="9803892at2"/>
<dbReference type="SUPFAM" id="SSF51735">
    <property type="entry name" value="NAD(P)-binding Rossmann-fold domains"/>
    <property type="match status" value="1"/>
</dbReference>
<dbReference type="InterPro" id="IPR036291">
    <property type="entry name" value="NAD(P)-bd_dom_sf"/>
</dbReference>
<evidence type="ECO:0000256" key="1">
    <source>
        <dbReference type="ARBA" id="ARBA00010944"/>
    </source>
</evidence>
<organism evidence="4 5">
    <name type="scientific">Corynebacterium heidelbergense</name>
    <dbReference type="NCBI Taxonomy" id="2055947"/>
    <lineage>
        <taxon>Bacteria</taxon>
        <taxon>Bacillati</taxon>
        <taxon>Actinomycetota</taxon>
        <taxon>Actinomycetes</taxon>
        <taxon>Mycobacteriales</taxon>
        <taxon>Corynebacteriaceae</taxon>
        <taxon>Corynebacterium</taxon>
    </lineage>
</organism>
<evidence type="ECO:0000259" key="3">
    <source>
        <dbReference type="Pfam" id="PF04321"/>
    </source>
</evidence>
<accession>A0A364VDX5</accession>
<dbReference type="InterPro" id="IPR005913">
    <property type="entry name" value="dTDP_dehydrorham_reduct"/>
</dbReference>
<keyword evidence="2" id="KW-0521">NADP</keyword>
<reference evidence="4 5" key="1">
    <citation type="journal article" date="2018" name="Syst. Appl. Microbiol.">
        <title>Corynebacterium heidelbergense sp. nov., isolated from the preen glands of Egyptian geese (Alopochen aegyptiacus).</title>
        <authorList>
            <person name="Braun M.S."/>
            <person name="Wang E."/>
            <person name="Zimmermann S."/>
            <person name="Wink M."/>
        </authorList>
    </citation>
    <scope>NUCLEOTIDE SEQUENCE [LARGE SCALE GENOMIC DNA]</scope>
    <source>
        <strain evidence="4 5">DSM 104638</strain>
    </source>
</reference>
<comment type="pathway">
    <text evidence="2">Carbohydrate biosynthesis; dTDP-L-rhamnose biosynthesis.</text>
</comment>
<dbReference type="CDD" id="cd05254">
    <property type="entry name" value="dTDP_HR_like_SDR_e"/>
    <property type="match status" value="1"/>
</dbReference>
<dbReference type="GO" id="GO:0019305">
    <property type="term" value="P:dTDP-rhamnose biosynthetic process"/>
    <property type="evidence" value="ECO:0007669"/>
    <property type="project" value="UniProtKB-UniPathway"/>
</dbReference>
<comment type="caution">
    <text evidence="4">The sequence shown here is derived from an EMBL/GenBank/DDBJ whole genome shotgun (WGS) entry which is preliminary data.</text>
</comment>
<dbReference type="EC" id="1.1.1.133" evidence="2"/>
<comment type="function">
    <text evidence="2">Catalyzes the reduction of dTDP-6-deoxy-L-lyxo-4-hexulose to yield dTDP-L-rhamnose.</text>
</comment>
<dbReference type="Gene3D" id="3.40.50.720">
    <property type="entry name" value="NAD(P)-binding Rossmann-like Domain"/>
    <property type="match status" value="1"/>
</dbReference>
<dbReference type="GO" id="GO:0008831">
    <property type="term" value="F:dTDP-4-dehydrorhamnose reductase activity"/>
    <property type="evidence" value="ECO:0007669"/>
    <property type="project" value="UniProtKB-EC"/>
</dbReference>
<protein>
    <recommendedName>
        <fullName evidence="2">dTDP-4-dehydrorhamnose reductase</fullName>
        <ecNumber evidence="2">1.1.1.133</ecNumber>
    </recommendedName>
</protein>
<feature type="domain" description="RmlD-like substrate binding" evidence="3">
    <location>
        <begin position="1"/>
        <end position="254"/>
    </location>
</feature>
<name>A0A364VDX5_9CORY</name>
<feature type="non-terminal residue" evidence="4">
    <location>
        <position position="254"/>
    </location>
</feature>
<dbReference type="Gene3D" id="3.90.25.10">
    <property type="entry name" value="UDP-galactose 4-epimerase, domain 1"/>
    <property type="match status" value="1"/>
</dbReference>
<evidence type="ECO:0000256" key="2">
    <source>
        <dbReference type="RuleBase" id="RU364082"/>
    </source>
</evidence>
<dbReference type="EMBL" id="PHQP01000005">
    <property type="protein sequence ID" value="RAV34821.1"/>
    <property type="molecule type" value="Genomic_DNA"/>
</dbReference>
<evidence type="ECO:0000313" key="4">
    <source>
        <dbReference type="EMBL" id="RAV34821.1"/>
    </source>
</evidence>
<sequence length="254" mass="27120">MEIYITGAHGQVGRELARQARAGGHRVHALGRQDLDLRALTEDPFTSTNRAVILNAAAYTDVDGAEDPAHAEEVWQVNAEAPGALAQLAQRRGWSFIHLSTDYVHGGRTGPEVHRIPEGPIEPADRPINAYGRSKLAGEEAVMQAGGVVVRTSWVHSGPHQPGRDFVVTMLQLAQRGVDPKVVADQWGLPTYAADLAGGLLQLAERLAADGPQGDIVHAAGSGEPVSWYHFARAVFAAGGQDPDRVSPIPTAEY</sequence>
<dbReference type="UniPathway" id="UPA00124"/>